<comment type="similarity">
    <text evidence="1 5">Belongs to the peptidase S41A family.</text>
</comment>
<accession>A0A3T1DDD4</accession>
<dbReference type="Gene3D" id="1.10.101.10">
    <property type="entry name" value="PGBD-like superfamily/PGBD"/>
    <property type="match status" value="1"/>
</dbReference>
<feature type="domain" description="PDZ" evidence="6">
    <location>
        <begin position="104"/>
        <end position="172"/>
    </location>
</feature>
<keyword evidence="3 5" id="KW-0378">Hydrolase</keyword>
<dbReference type="RefSeq" id="WP_130615328.1">
    <property type="nucleotide sequence ID" value="NZ_AP019400.1"/>
</dbReference>
<keyword evidence="4 5" id="KW-0720">Serine protease</keyword>
<dbReference type="InterPro" id="IPR036365">
    <property type="entry name" value="PGBD-like_sf"/>
</dbReference>
<dbReference type="InterPro" id="IPR036366">
    <property type="entry name" value="PGBDSf"/>
</dbReference>
<dbReference type="NCBIfam" id="TIGR00225">
    <property type="entry name" value="prc"/>
    <property type="match status" value="1"/>
</dbReference>
<organism evidence="7 8">
    <name type="scientific">Cohnella abietis</name>
    <dbReference type="NCBI Taxonomy" id="2507935"/>
    <lineage>
        <taxon>Bacteria</taxon>
        <taxon>Bacillati</taxon>
        <taxon>Bacillota</taxon>
        <taxon>Bacilli</taxon>
        <taxon>Bacillales</taxon>
        <taxon>Paenibacillaceae</taxon>
        <taxon>Cohnella</taxon>
    </lineage>
</organism>
<dbReference type="InterPro" id="IPR055210">
    <property type="entry name" value="CtpA/B_N"/>
</dbReference>
<dbReference type="Gene3D" id="3.30.750.44">
    <property type="match status" value="1"/>
</dbReference>
<evidence type="ECO:0000256" key="3">
    <source>
        <dbReference type="ARBA" id="ARBA00022801"/>
    </source>
</evidence>
<dbReference type="Gene3D" id="2.30.42.10">
    <property type="match status" value="1"/>
</dbReference>
<name>A0A3T1DDD4_9BACL</name>
<protein>
    <submittedName>
        <fullName evidence="7">Carboxy-terminal processing protease CtpB</fullName>
    </submittedName>
</protein>
<dbReference type="Pfam" id="PF00595">
    <property type="entry name" value="PDZ"/>
    <property type="match status" value="1"/>
</dbReference>
<dbReference type="AlphaFoldDB" id="A0A3T1DDD4"/>
<dbReference type="SUPFAM" id="SSF52096">
    <property type="entry name" value="ClpP/crotonase"/>
    <property type="match status" value="1"/>
</dbReference>
<evidence type="ECO:0000256" key="4">
    <source>
        <dbReference type="ARBA" id="ARBA00022825"/>
    </source>
</evidence>
<evidence type="ECO:0000313" key="8">
    <source>
        <dbReference type="Proteomes" id="UP000289856"/>
    </source>
</evidence>
<dbReference type="SUPFAM" id="SSF50156">
    <property type="entry name" value="PDZ domain-like"/>
    <property type="match status" value="1"/>
</dbReference>
<evidence type="ECO:0000256" key="1">
    <source>
        <dbReference type="ARBA" id="ARBA00009179"/>
    </source>
</evidence>
<dbReference type="PROSITE" id="PS50106">
    <property type="entry name" value="PDZ"/>
    <property type="match status" value="1"/>
</dbReference>
<dbReference type="InterPro" id="IPR005151">
    <property type="entry name" value="Tail-specific_protease"/>
</dbReference>
<dbReference type="CDD" id="cd06782">
    <property type="entry name" value="cpPDZ_CPP-like"/>
    <property type="match status" value="1"/>
</dbReference>
<dbReference type="OrthoDB" id="9812068at2"/>
<dbReference type="InterPro" id="IPR029045">
    <property type="entry name" value="ClpP/crotonase-like_dom_sf"/>
</dbReference>
<dbReference type="GO" id="GO:0007165">
    <property type="term" value="P:signal transduction"/>
    <property type="evidence" value="ECO:0007669"/>
    <property type="project" value="TreeGrafter"/>
</dbReference>
<evidence type="ECO:0000256" key="2">
    <source>
        <dbReference type="ARBA" id="ARBA00022670"/>
    </source>
</evidence>
<proteinExistence type="inferred from homology"/>
<keyword evidence="2 5" id="KW-0645">Protease</keyword>
<dbReference type="KEGG" id="cohn:KCTCHS21_55060"/>
<evidence type="ECO:0000256" key="5">
    <source>
        <dbReference type="RuleBase" id="RU004404"/>
    </source>
</evidence>
<dbReference type="EMBL" id="AP019400">
    <property type="protein sequence ID" value="BBI36107.1"/>
    <property type="molecule type" value="Genomic_DNA"/>
</dbReference>
<sequence>MWFRGRTVLAITLLTTIAASIATYAFIELPDWDFKSSNRQEGVNSPIAGGLRQDEIDKVNKALNLIEHRFIFKMDRKELLDGLIHGMVESLHDPFSVYKSREESEQFNEALQGVFMGIGVTLRTDNGMIVVETTIRGSPAEKAGLQPMDILLSVNGESLENVALSEAKNKIRGPKGTKAKLKVRREGTTTPLDLELVRDRIDLQIVNSELGSDGVGRLWINQFNGDTATQVQNELKLMESKGLKALVIDVRNNPGGLLESVIDVADQFVEKGQSIVQYEYKDGKHKVDYAPNGAKNGKKWPLVVLINKGSASAAEILAGALQQSANALLVGETTYGKGTVQMLFRDELGDGSMVKLTVNKWLLPDGTWIHEKGINPDITVSQPGYFFSSKLPRDIVLKFDMTGDAIRNLQNIMEGVGFPADRKDGYFSQATKAALEAFQKREKLVVSGEVDGSTAQRLEELLNKNLHDNPEFDKQWQAALAKARDMIAALS</sequence>
<dbReference type="GO" id="GO:0030288">
    <property type="term" value="C:outer membrane-bounded periplasmic space"/>
    <property type="evidence" value="ECO:0007669"/>
    <property type="project" value="TreeGrafter"/>
</dbReference>
<dbReference type="GO" id="GO:0008236">
    <property type="term" value="F:serine-type peptidase activity"/>
    <property type="evidence" value="ECO:0007669"/>
    <property type="project" value="UniProtKB-KW"/>
</dbReference>
<dbReference type="SMART" id="SM00228">
    <property type="entry name" value="PDZ"/>
    <property type="match status" value="1"/>
</dbReference>
<dbReference type="InterPro" id="IPR002477">
    <property type="entry name" value="Peptidoglycan-bd-like"/>
</dbReference>
<evidence type="ECO:0000313" key="7">
    <source>
        <dbReference type="EMBL" id="BBI36107.1"/>
    </source>
</evidence>
<dbReference type="SUPFAM" id="SSF47090">
    <property type="entry name" value="PGBD-like"/>
    <property type="match status" value="1"/>
</dbReference>
<dbReference type="FunFam" id="2.30.42.10:FF:000063">
    <property type="entry name" value="Peptidase, S41 family"/>
    <property type="match status" value="1"/>
</dbReference>
<dbReference type="InterPro" id="IPR004447">
    <property type="entry name" value="Peptidase_S41A"/>
</dbReference>
<dbReference type="PANTHER" id="PTHR32060">
    <property type="entry name" value="TAIL-SPECIFIC PROTEASE"/>
    <property type="match status" value="1"/>
</dbReference>
<evidence type="ECO:0000259" key="6">
    <source>
        <dbReference type="PROSITE" id="PS50106"/>
    </source>
</evidence>
<dbReference type="PANTHER" id="PTHR32060:SF30">
    <property type="entry name" value="CARBOXY-TERMINAL PROCESSING PROTEASE CTPA"/>
    <property type="match status" value="1"/>
</dbReference>
<dbReference type="InterPro" id="IPR001478">
    <property type="entry name" value="PDZ"/>
</dbReference>
<gene>
    <name evidence="7" type="primary">ctpB</name>
    <name evidence="7" type="ORF">KCTCHS21_55060</name>
</gene>
<dbReference type="CDD" id="cd07560">
    <property type="entry name" value="Peptidase_S41_CPP"/>
    <property type="match status" value="1"/>
</dbReference>
<dbReference type="GO" id="GO:0006508">
    <property type="term" value="P:proteolysis"/>
    <property type="evidence" value="ECO:0007669"/>
    <property type="project" value="UniProtKB-KW"/>
</dbReference>
<dbReference type="Pfam" id="PF03572">
    <property type="entry name" value="Peptidase_S41"/>
    <property type="match status" value="1"/>
</dbReference>
<dbReference type="Gene3D" id="3.90.226.10">
    <property type="entry name" value="2-enoyl-CoA Hydratase, Chain A, domain 1"/>
    <property type="match status" value="1"/>
</dbReference>
<dbReference type="Pfam" id="PF01471">
    <property type="entry name" value="PG_binding_1"/>
    <property type="match status" value="1"/>
</dbReference>
<dbReference type="Proteomes" id="UP000289856">
    <property type="component" value="Chromosome"/>
</dbReference>
<reference evidence="7 8" key="1">
    <citation type="submission" date="2019-01" db="EMBL/GenBank/DDBJ databases">
        <title>Complete genome sequence of Cohnella hallensis HS21 isolated from Korean fir (Abies koreana) rhizospheric soil.</title>
        <authorList>
            <person name="Jiang L."/>
            <person name="Kang S.W."/>
            <person name="Kim S."/>
            <person name="Jung J."/>
            <person name="Kim C.Y."/>
            <person name="Kim D.H."/>
            <person name="Kim S.W."/>
            <person name="Lee J."/>
        </authorList>
    </citation>
    <scope>NUCLEOTIDE SEQUENCE [LARGE SCALE GENOMIC DNA]</scope>
    <source>
        <strain evidence="7 8">HS21</strain>
    </source>
</reference>
<dbReference type="InterPro" id="IPR036034">
    <property type="entry name" value="PDZ_sf"/>
</dbReference>
<keyword evidence="8" id="KW-1185">Reference proteome</keyword>
<dbReference type="SMART" id="SM00245">
    <property type="entry name" value="TSPc"/>
    <property type="match status" value="1"/>
</dbReference>
<dbReference type="GO" id="GO:0004175">
    <property type="term" value="F:endopeptidase activity"/>
    <property type="evidence" value="ECO:0007669"/>
    <property type="project" value="TreeGrafter"/>
</dbReference>
<dbReference type="Pfam" id="PF22694">
    <property type="entry name" value="CtpB_N-like"/>
    <property type="match status" value="1"/>
</dbReference>